<dbReference type="EMBL" id="SJPN01000020">
    <property type="protein sequence ID" value="TWT89621.1"/>
    <property type="molecule type" value="Genomic_DNA"/>
</dbReference>
<proteinExistence type="predicted"/>
<evidence type="ECO:0000313" key="1">
    <source>
        <dbReference type="EMBL" id="TWT89621.1"/>
    </source>
</evidence>
<protein>
    <submittedName>
        <fullName evidence="1">Uncharacterized protein</fullName>
    </submittedName>
</protein>
<keyword evidence="2" id="KW-1185">Reference proteome</keyword>
<name>A0A5C5ZS91_9BACT</name>
<reference evidence="1 2" key="1">
    <citation type="submission" date="2019-02" db="EMBL/GenBank/DDBJ databases">
        <title>Deep-cultivation of Planctomycetes and their phenomic and genomic characterization uncovers novel biology.</title>
        <authorList>
            <person name="Wiegand S."/>
            <person name="Jogler M."/>
            <person name="Boedeker C."/>
            <person name="Pinto D."/>
            <person name="Vollmers J."/>
            <person name="Rivas-Marin E."/>
            <person name="Kohn T."/>
            <person name="Peeters S.H."/>
            <person name="Heuer A."/>
            <person name="Rast P."/>
            <person name="Oberbeckmann S."/>
            <person name="Bunk B."/>
            <person name="Jeske O."/>
            <person name="Meyerdierks A."/>
            <person name="Storesund J.E."/>
            <person name="Kallscheuer N."/>
            <person name="Luecker S."/>
            <person name="Lage O.M."/>
            <person name="Pohl T."/>
            <person name="Merkel B.J."/>
            <person name="Hornburger P."/>
            <person name="Mueller R.-W."/>
            <person name="Bruemmer F."/>
            <person name="Labrenz M."/>
            <person name="Spormann A.M."/>
            <person name="Op Den Camp H."/>
            <person name="Overmann J."/>
            <person name="Amann R."/>
            <person name="Jetten M.S.M."/>
            <person name="Mascher T."/>
            <person name="Medema M.H."/>
            <person name="Devos D.P."/>
            <person name="Kaster A.-K."/>
            <person name="Ovreas L."/>
            <person name="Rohde M."/>
            <person name="Galperin M.Y."/>
            <person name="Jogler C."/>
        </authorList>
    </citation>
    <scope>NUCLEOTIDE SEQUENCE [LARGE SCALE GENOMIC DNA]</scope>
    <source>
        <strain evidence="1 2">Pla52n</strain>
    </source>
</reference>
<dbReference type="RefSeq" id="WP_146523629.1">
    <property type="nucleotide sequence ID" value="NZ_SJPN01000020.1"/>
</dbReference>
<comment type="caution">
    <text evidence="1">The sequence shown here is derived from an EMBL/GenBank/DDBJ whole genome shotgun (WGS) entry which is preliminary data.</text>
</comment>
<organism evidence="1 2">
    <name type="scientific">Stieleria varia</name>
    <dbReference type="NCBI Taxonomy" id="2528005"/>
    <lineage>
        <taxon>Bacteria</taxon>
        <taxon>Pseudomonadati</taxon>
        <taxon>Planctomycetota</taxon>
        <taxon>Planctomycetia</taxon>
        <taxon>Pirellulales</taxon>
        <taxon>Pirellulaceae</taxon>
        <taxon>Stieleria</taxon>
    </lineage>
</organism>
<dbReference type="Proteomes" id="UP000320176">
    <property type="component" value="Unassembled WGS sequence"/>
</dbReference>
<accession>A0A5C5ZS91</accession>
<sequence length="140" mass="16093">MPIHSSNPLGSDDASFEYGVCLCVLRKRVRYWASLLPELNREECSFLGALVALRTMCDHAPLVVRGHIFDSEIDEWQENFETWADRCKKKIEKRNVLVDDLKSKAAEEFERLKAVSEDRPKAMWLADVKADLASIENRPL</sequence>
<gene>
    <name evidence="1" type="ORF">Pla52n_67490</name>
</gene>
<dbReference type="AlphaFoldDB" id="A0A5C5ZS91"/>
<evidence type="ECO:0000313" key="2">
    <source>
        <dbReference type="Proteomes" id="UP000320176"/>
    </source>
</evidence>